<keyword evidence="3" id="KW-1185">Reference proteome</keyword>
<accession>A0A329RBE9</accession>
<dbReference type="Proteomes" id="UP000774804">
    <property type="component" value="Unassembled WGS sequence"/>
</dbReference>
<proteinExistence type="predicted"/>
<gene>
    <name evidence="2" type="ORF">PC110_g21787</name>
    <name evidence="1" type="ORF">PC115_g22880</name>
</gene>
<evidence type="ECO:0000313" key="1">
    <source>
        <dbReference type="EMBL" id="KAG2879107.1"/>
    </source>
</evidence>
<comment type="caution">
    <text evidence="2">The sequence shown here is derived from an EMBL/GenBank/DDBJ whole genome shotgun (WGS) entry which is preliminary data.</text>
</comment>
<sequence>NLGDFAHLSYECRDGRLQLTLTQDERIDMSVSRKVVDASRRMALPPLCQLPLMVGLRAERVPTQRWCYAALPRGQGSTDGKPLRSGAVV</sequence>
<evidence type="ECO:0000313" key="2">
    <source>
        <dbReference type="EMBL" id="RAW21770.1"/>
    </source>
</evidence>
<reference evidence="1" key="2">
    <citation type="submission" date="2018-10" db="EMBL/GenBank/DDBJ databases">
        <title>Effector identification in a new, highly contiguous assembly of the strawberry crown rot pathogen Phytophthora cactorum.</title>
        <authorList>
            <person name="Armitage A.D."/>
            <person name="Nellist C.F."/>
            <person name="Bates H."/>
            <person name="Vickerstaff R.J."/>
            <person name="Harrison R.J."/>
        </authorList>
    </citation>
    <scope>NUCLEOTIDE SEQUENCE</scope>
    <source>
        <strain evidence="1">4032</strain>
    </source>
</reference>
<evidence type="ECO:0000313" key="3">
    <source>
        <dbReference type="Proteomes" id="UP000251314"/>
    </source>
</evidence>
<name>A0A329RBE9_9STRA</name>
<dbReference type="EMBL" id="MJFZ01001567">
    <property type="protein sequence ID" value="RAW21770.1"/>
    <property type="molecule type" value="Genomic_DNA"/>
</dbReference>
<protein>
    <submittedName>
        <fullName evidence="2">Uncharacterized protein</fullName>
    </submittedName>
</protein>
<reference evidence="2 3" key="1">
    <citation type="submission" date="2018-01" db="EMBL/GenBank/DDBJ databases">
        <title>Draft genome of the strawberry crown rot pathogen Phytophthora cactorum.</title>
        <authorList>
            <person name="Armitage A.D."/>
            <person name="Lysoe E."/>
            <person name="Nellist C.F."/>
            <person name="Harrison R.J."/>
            <person name="Brurberg M.B."/>
        </authorList>
    </citation>
    <scope>NUCLEOTIDE SEQUENCE [LARGE SCALE GENOMIC DNA]</scope>
    <source>
        <strain evidence="2 3">10300</strain>
    </source>
</reference>
<dbReference type="EMBL" id="RCMI01002047">
    <property type="protein sequence ID" value="KAG2879107.1"/>
    <property type="molecule type" value="Genomic_DNA"/>
</dbReference>
<dbReference type="AlphaFoldDB" id="A0A329RBE9"/>
<dbReference type="Proteomes" id="UP000251314">
    <property type="component" value="Unassembled WGS sequence"/>
</dbReference>
<dbReference type="VEuPathDB" id="FungiDB:PC110_g21787"/>
<feature type="non-terminal residue" evidence="2">
    <location>
        <position position="1"/>
    </location>
</feature>
<organism evidence="2 3">
    <name type="scientific">Phytophthora cactorum</name>
    <dbReference type="NCBI Taxonomy" id="29920"/>
    <lineage>
        <taxon>Eukaryota</taxon>
        <taxon>Sar</taxon>
        <taxon>Stramenopiles</taxon>
        <taxon>Oomycota</taxon>
        <taxon>Peronosporomycetes</taxon>
        <taxon>Peronosporales</taxon>
        <taxon>Peronosporaceae</taxon>
        <taxon>Phytophthora</taxon>
    </lineage>
</organism>